<dbReference type="InterPro" id="IPR017945">
    <property type="entry name" value="DHBP_synth_RibB-like_a/b_dom"/>
</dbReference>
<dbReference type="PANTHER" id="PTHR21327:SF18">
    <property type="entry name" value="3,4-DIHYDROXY-2-BUTANONE 4-PHOSPHATE SYNTHASE"/>
    <property type="match status" value="1"/>
</dbReference>
<reference evidence="6 7" key="1">
    <citation type="submission" date="2020-08" db="EMBL/GenBank/DDBJ databases">
        <title>Sequencing the genomes of 1000 actinobacteria strains.</title>
        <authorList>
            <person name="Klenk H.-P."/>
        </authorList>
    </citation>
    <scope>NUCLEOTIDE SEQUENCE [LARGE SCALE GENOMIC DNA]</scope>
    <source>
        <strain evidence="6 7">DSM 45584</strain>
    </source>
</reference>
<dbReference type="RefSeq" id="WP_184732186.1">
    <property type="nucleotide sequence ID" value="NZ_JACHIW010000002.1"/>
</dbReference>
<dbReference type="Pfam" id="PF00926">
    <property type="entry name" value="DHBP_synthase"/>
    <property type="match status" value="1"/>
</dbReference>
<protein>
    <recommendedName>
        <fullName evidence="3">3,4-dihydroxy-2-butanone-4-phosphate synthase</fullName>
        <ecNumber evidence="3">4.1.99.12</ecNumber>
    </recommendedName>
</protein>
<keyword evidence="5" id="KW-0479">Metal-binding</keyword>
<evidence type="ECO:0000313" key="7">
    <source>
        <dbReference type="Proteomes" id="UP000584374"/>
    </source>
</evidence>
<comment type="caution">
    <text evidence="6">The sequence shown here is derived from an EMBL/GenBank/DDBJ whole genome shotgun (WGS) entry which is preliminary data.</text>
</comment>
<dbReference type="GO" id="GO:0008686">
    <property type="term" value="F:3,4-dihydroxy-2-butanone-4-phosphate synthase activity"/>
    <property type="evidence" value="ECO:0007669"/>
    <property type="project" value="UniProtKB-EC"/>
</dbReference>
<dbReference type="GO" id="GO:0005829">
    <property type="term" value="C:cytosol"/>
    <property type="evidence" value="ECO:0007669"/>
    <property type="project" value="TreeGrafter"/>
</dbReference>
<name>A0A840QKW6_9PSEU</name>
<dbReference type="InterPro" id="IPR000422">
    <property type="entry name" value="DHBP_synthase_RibB"/>
</dbReference>
<dbReference type="EC" id="4.1.99.12" evidence="3"/>
<comment type="function">
    <text evidence="1">Catalyzes the conversion of D-ribulose 5-phosphate to formate and 3,4-dihydroxy-2-butanone 4-phosphate.</text>
</comment>
<dbReference type="UniPathway" id="UPA00275">
    <property type="reaction ID" value="UER00399"/>
</dbReference>
<dbReference type="GO" id="GO:0009231">
    <property type="term" value="P:riboflavin biosynthetic process"/>
    <property type="evidence" value="ECO:0007669"/>
    <property type="project" value="UniProtKB-UniPathway"/>
</dbReference>
<dbReference type="Gene3D" id="3.90.870.10">
    <property type="entry name" value="DHBP synthase"/>
    <property type="match status" value="1"/>
</dbReference>
<evidence type="ECO:0000256" key="3">
    <source>
        <dbReference type="ARBA" id="ARBA00012153"/>
    </source>
</evidence>
<evidence type="ECO:0000256" key="5">
    <source>
        <dbReference type="ARBA" id="ARBA00022723"/>
    </source>
</evidence>
<dbReference type="GO" id="GO:0046872">
    <property type="term" value="F:metal ion binding"/>
    <property type="evidence" value="ECO:0007669"/>
    <property type="project" value="UniProtKB-KW"/>
</dbReference>
<comment type="pathway">
    <text evidence="2">Cofactor biosynthesis; riboflavin biosynthesis; 2-hydroxy-3-oxobutyl phosphate from D-ribulose 5-phosphate: step 1/1.</text>
</comment>
<organism evidence="6 7">
    <name type="scientific">Saccharopolyspora phatthalungensis</name>
    <dbReference type="NCBI Taxonomy" id="664693"/>
    <lineage>
        <taxon>Bacteria</taxon>
        <taxon>Bacillati</taxon>
        <taxon>Actinomycetota</taxon>
        <taxon>Actinomycetes</taxon>
        <taxon>Pseudonocardiales</taxon>
        <taxon>Pseudonocardiaceae</taxon>
        <taxon>Saccharopolyspora</taxon>
    </lineage>
</organism>
<dbReference type="EMBL" id="JACHIW010000002">
    <property type="protein sequence ID" value="MBB5159673.1"/>
    <property type="molecule type" value="Genomic_DNA"/>
</dbReference>
<evidence type="ECO:0000313" key="6">
    <source>
        <dbReference type="EMBL" id="MBB5159673.1"/>
    </source>
</evidence>
<dbReference type="GO" id="GO:0003935">
    <property type="term" value="F:GTP cyclohydrolase II activity"/>
    <property type="evidence" value="ECO:0007669"/>
    <property type="project" value="TreeGrafter"/>
</dbReference>
<evidence type="ECO:0000256" key="4">
    <source>
        <dbReference type="ARBA" id="ARBA00022619"/>
    </source>
</evidence>
<gene>
    <name evidence="6" type="ORF">BJ970_007272</name>
</gene>
<accession>A0A840QKW6</accession>
<dbReference type="PANTHER" id="PTHR21327">
    <property type="entry name" value="GTP CYCLOHYDROLASE II-RELATED"/>
    <property type="match status" value="1"/>
</dbReference>
<dbReference type="Proteomes" id="UP000584374">
    <property type="component" value="Unassembled WGS sequence"/>
</dbReference>
<keyword evidence="7" id="KW-1185">Reference proteome</keyword>
<sequence>MSDGVTVLVDATADLGVLVLPAAACTTHNVAFLIEHTSGFICAAAPAAVYERLRVPSLAPPGQPPAADDYGVSFDAATGITTGISAADRARVLRLLASPATRPDDLARPGHVVSVRAREGGVLARAAIPEAACELVRRTGATPVAAYAHVVSRCDPTTLASASELADFAAEHALPLTDVATIKSGAISMEIAS</sequence>
<keyword evidence="4" id="KW-0686">Riboflavin biosynthesis</keyword>
<proteinExistence type="predicted"/>
<evidence type="ECO:0000256" key="2">
    <source>
        <dbReference type="ARBA" id="ARBA00004904"/>
    </source>
</evidence>
<dbReference type="AlphaFoldDB" id="A0A840QKW6"/>
<dbReference type="SUPFAM" id="SSF55821">
    <property type="entry name" value="YrdC/RibB"/>
    <property type="match status" value="1"/>
</dbReference>
<evidence type="ECO:0000256" key="1">
    <source>
        <dbReference type="ARBA" id="ARBA00002284"/>
    </source>
</evidence>